<evidence type="ECO:0000256" key="1">
    <source>
        <dbReference type="ARBA" id="ARBA00007435"/>
    </source>
</evidence>
<dbReference type="PANTHER" id="PTHR34477:SF1">
    <property type="entry name" value="UPF0213 PROTEIN YHBQ"/>
    <property type="match status" value="1"/>
</dbReference>
<dbReference type="RefSeq" id="WP_046579128.1">
    <property type="nucleotide sequence ID" value="NZ_CP010429.1"/>
</dbReference>
<evidence type="ECO:0000313" key="3">
    <source>
        <dbReference type="EMBL" id="AKD58370.1"/>
    </source>
</evidence>
<sequence>MHTVYIIYSPSTDRYFIGQTKDLKITLWQHNAKTNPVTADGKPWEVRFTQAFDTRNEALSLEMKLKKKDRAHWEELINSAQPAV</sequence>
<name>A0A0E4A1F3_9BACT</name>
<dbReference type="EMBL" id="CP010429">
    <property type="protein sequence ID" value="AKD58370.1"/>
    <property type="molecule type" value="Genomic_DNA"/>
</dbReference>
<dbReference type="InterPro" id="IPR035901">
    <property type="entry name" value="GIY-YIG_endonuc_sf"/>
</dbReference>
<evidence type="ECO:0000259" key="2">
    <source>
        <dbReference type="PROSITE" id="PS50164"/>
    </source>
</evidence>
<proteinExistence type="inferred from homology"/>
<dbReference type="OrthoDB" id="1495241at2"/>
<protein>
    <submittedName>
        <fullName evidence="3">Excinuclease ABC subunit C</fullName>
    </submittedName>
</protein>
<dbReference type="AlphaFoldDB" id="A0A0E4A1F3"/>
<dbReference type="SUPFAM" id="SSF82771">
    <property type="entry name" value="GIY-YIG endonuclease"/>
    <property type="match status" value="1"/>
</dbReference>
<keyword evidence="4" id="KW-1185">Reference proteome</keyword>
<dbReference type="CDD" id="cd10449">
    <property type="entry name" value="GIY-YIG_SLX1_like"/>
    <property type="match status" value="1"/>
</dbReference>
<dbReference type="PROSITE" id="PS50164">
    <property type="entry name" value="GIY_YIG"/>
    <property type="match status" value="1"/>
</dbReference>
<dbReference type="PATRIC" id="fig|1379870.5.peg.1437"/>
<dbReference type="Gene3D" id="3.40.1440.10">
    <property type="entry name" value="GIY-YIG endonuclease"/>
    <property type="match status" value="1"/>
</dbReference>
<dbReference type="InterPro" id="IPR050190">
    <property type="entry name" value="UPF0213_domain"/>
</dbReference>
<gene>
    <name evidence="3" type="ORF">SD10_06600</name>
</gene>
<dbReference type="KEGG" id="srd:SD10_06600"/>
<dbReference type="InterPro" id="IPR000305">
    <property type="entry name" value="GIY-YIG_endonuc"/>
</dbReference>
<accession>A0A0E4A1F3</accession>
<dbReference type="Pfam" id="PF01541">
    <property type="entry name" value="GIY-YIG"/>
    <property type="match status" value="1"/>
</dbReference>
<dbReference type="HOGENOM" id="CLU_135650_6_2_10"/>
<feature type="domain" description="GIY-YIG" evidence="2">
    <location>
        <begin position="1"/>
        <end position="75"/>
    </location>
</feature>
<organism evidence="3 4">
    <name type="scientific">Spirosoma radiotolerans</name>
    <dbReference type="NCBI Taxonomy" id="1379870"/>
    <lineage>
        <taxon>Bacteria</taxon>
        <taxon>Pseudomonadati</taxon>
        <taxon>Bacteroidota</taxon>
        <taxon>Cytophagia</taxon>
        <taxon>Cytophagales</taxon>
        <taxon>Cytophagaceae</taxon>
        <taxon>Spirosoma</taxon>
    </lineage>
</organism>
<evidence type="ECO:0000313" key="4">
    <source>
        <dbReference type="Proteomes" id="UP000033054"/>
    </source>
</evidence>
<dbReference type="PANTHER" id="PTHR34477">
    <property type="entry name" value="UPF0213 PROTEIN YHBQ"/>
    <property type="match status" value="1"/>
</dbReference>
<comment type="similarity">
    <text evidence="1">Belongs to the UPF0213 family.</text>
</comment>
<reference evidence="3 4" key="1">
    <citation type="journal article" date="2014" name="Curr. Microbiol.">
        <title>Spirosoma radiotolerans sp. nov., a gamma-radiation-resistant bacterium isolated from gamma ray-irradiated soil.</title>
        <authorList>
            <person name="Lee J.J."/>
            <person name="Srinivasan S."/>
            <person name="Lim S."/>
            <person name="Joe M."/>
            <person name="Im S."/>
            <person name="Bae S.I."/>
            <person name="Park K.R."/>
            <person name="Han J.H."/>
            <person name="Park S.H."/>
            <person name="Joo B.M."/>
            <person name="Park S.J."/>
            <person name="Kim M.K."/>
        </authorList>
    </citation>
    <scope>NUCLEOTIDE SEQUENCE [LARGE SCALE GENOMIC DNA]</scope>
    <source>
        <strain evidence="3 4">DG5A</strain>
    </source>
</reference>
<dbReference type="STRING" id="1379870.SD10_06600"/>
<dbReference type="Proteomes" id="UP000033054">
    <property type="component" value="Chromosome"/>
</dbReference>